<dbReference type="Proteomes" id="UP000570517">
    <property type="component" value="Unassembled WGS sequence"/>
</dbReference>
<sequence>MRLVDLGALSAGAESIRATAGALLGWPGDLFGADGETFSATLTIDDDARVPGSVDLLRPGTVHRAIVQCGPERRDSAVRKLCLKIPDAHGAGRDQDFLMASSGDGAPLHHAALPTDSVAALYSSLWLYLAGLQPVLFGALASTTGRDLRFGLGDELSFAISPPVGQFRRIGALTLTGPHDGAVRFVGRNCGGNIWPLPPVAFY</sequence>
<dbReference type="EMBL" id="JABFYL010000012">
    <property type="protein sequence ID" value="NVN49243.1"/>
    <property type="molecule type" value="Genomic_DNA"/>
</dbReference>
<keyword evidence="2" id="KW-1185">Reference proteome</keyword>
<reference evidence="1 2" key="1">
    <citation type="submission" date="2020-05" db="EMBL/GenBank/DDBJ databases">
        <title>Draft genome sequence of Mycobacterium hippocampi DL, isolated from European seabass, Dicentrarchus labrax, reared in fish farms.</title>
        <authorList>
            <person name="Stathopoulou P."/>
            <person name="Asimakis E."/>
            <person name="Tzokas K."/>
            <person name="Batargias C."/>
            <person name="Tsiamis G."/>
        </authorList>
    </citation>
    <scope>NUCLEOTIDE SEQUENCE [LARGE SCALE GENOMIC DNA]</scope>
    <source>
        <strain evidence="1 2">DL</strain>
    </source>
</reference>
<dbReference type="AlphaFoldDB" id="A0A850PL19"/>
<dbReference type="RefSeq" id="WP_178357630.1">
    <property type="nucleotide sequence ID" value="NZ_JABFYL010000012.1"/>
</dbReference>
<organism evidence="1 2">
    <name type="scientific">Mycolicibacterium hippocampi</name>
    <dbReference type="NCBI Taxonomy" id="659824"/>
    <lineage>
        <taxon>Bacteria</taxon>
        <taxon>Bacillati</taxon>
        <taxon>Actinomycetota</taxon>
        <taxon>Actinomycetes</taxon>
        <taxon>Mycobacteriales</taxon>
        <taxon>Mycobacteriaceae</taxon>
        <taxon>Mycolicibacterium</taxon>
    </lineage>
</organism>
<name>A0A850PL19_9MYCO</name>
<comment type="caution">
    <text evidence="1">The sequence shown here is derived from an EMBL/GenBank/DDBJ whole genome shotgun (WGS) entry which is preliminary data.</text>
</comment>
<accession>A0A850PL19</accession>
<proteinExistence type="predicted"/>
<protein>
    <submittedName>
        <fullName evidence="1">Uncharacterized protein</fullName>
    </submittedName>
</protein>
<evidence type="ECO:0000313" key="1">
    <source>
        <dbReference type="EMBL" id="NVN49243.1"/>
    </source>
</evidence>
<gene>
    <name evidence="1" type="ORF">HLY00_2129</name>
</gene>
<evidence type="ECO:0000313" key="2">
    <source>
        <dbReference type="Proteomes" id="UP000570517"/>
    </source>
</evidence>